<reference evidence="2 3" key="1">
    <citation type="submission" date="2018-04" db="EMBL/GenBank/DDBJ databases">
        <authorList>
            <person name="Vogel A."/>
        </authorList>
    </citation>
    <scope>NUCLEOTIDE SEQUENCE [LARGE SCALE GENOMIC DNA]</scope>
</reference>
<keyword evidence="1" id="KW-0472">Membrane</keyword>
<evidence type="ECO:0000313" key="2">
    <source>
        <dbReference type="EMBL" id="VFQ94464.1"/>
    </source>
</evidence>
<protein>
    <submittedName>
        <fullName evidence="2">Uncharacterized protein</fullName>
    </submittedName>
</protein>
<organism evidence="2 3">
    <name type="scientific">Cuscuta campestris</name>
    <dbReference type="NCBI Taxonomy" id="132261"/>
    <lineage>
        <taxon>Eukaryota</taxon>
        <taxon>Viridiplantae</taxon>
        <taxon>Streptophyta</taxon>
        <taxon>Embryophyta</taxon>
        <taxon>Tracheophyta</taxon>
        <taxon>Spermatophyta</taxon>
        <taxon>Magnoliopsida</taxon>
        <taxon>eudicotyledons</taxon>
        <taxon>Gunneridae</taxon>
        <taxon>Pentapetalae</taxon>
        <taxon>asterids</taxon>
        <taxon>lamiids</taxon>
        <taxon>Solanales</taxon>
        <taxon>Convolvulaceae</taxon>
        <taxon>Cuscuteae</taxon>
        <taxon>Cuscuta</taxon>
        <taxon>Cuscuta subgen. Grammica</taxon>
        <taxon>Cuscuta sect. Cleistogrammica</taxon>
    </lineage>
</organism>
<evidence type="ECO:0000256" key="1">
    <source>
        <dbReference type="SAM" id="Phobius"/>
    </source>
</evidence>
<accession>A0A484N376</accession>
<keyword evidence="3" id="KW-1185">Reference proteome</keyword>
<feature type="transmembrane region" description="Helical" evidence="1">
    <location>
        <begin position="7"/>
        <end position="28"/>
    </location>
</feature>
<dbReference type="Proteomes" id="UP000595140">
    <property type="component" value="Unassembled WGS sequence"/>
</dbReference>
<name>A0A484N376_9ASTE</name>
<feature type="non-terminal residue" evidence="2">
    <location>
        <position position="1"/>
    </location>
</feature>
<sequence>SILFSRLCVWLFAIVFFHSRFFGCFLAQV</sequence>
<gene>
    <name evidence="2" type="ORF">CCAM_LOCUS36240</name>
</gene>
<proteinExistence type="predicted"/>
<dbReference type="EMBL" id="OOIL02005294">
    <property type="protein sequence ID" value="VFQ94464.1"/>
    <property type="molecule type" value="Genomic_DNA"/>
</dbReference>
<evidence type="ECO:0000313" key="3">
    <source>
        <dbReference type="Proteomes" id="UP000595140"/>
    </source>
</evidence>
<dbReference type="AlphaFoldDB" id="A0A484N376"/>
<keyword evidence="1" id="KW-0812">Transmembrane</keyword>
<keyword evidence="1" id="KW-1133">Transmembrane helix</keyword>